<dbReference type="AlphaFoldDB" id="A0A9K3HKW6"/>
<evidence type="ECO:0000313" key="1">
    <source>
        <dbReference type="EMBL" id="KAF5780032.1"/>
    </source>
</evidence>
<comment type="caution">
    <text evidence="1">The sequence shown here is derived from an EMBL/GenBank/DDBJ whole genome shotgun (WGS) entry which is preliminary data.</text>
</comment>
<proteinExistence type="predicted"/>
<name>A0A9K3HKW6_HELAN</name>
<dbReference type="Proteomes" id="UP000215914">
    <property type="component" value="Unassembled WGS sequence"/>
</dbReference>
<protein>
    <submittedName>
        <fullName evidence="1">Uncharacterized protein</fullName>
    </submittedName>
</protein>
<reference evidence="1" key="1">
    <citation type="journal article" date="2017" name="Nature">
        <title>The sunflower genome provides insights into oil metabolism, flowering and Asterid evolution.</title>
        <authorList>
            <person name="Badouin H."/>
            <person name="Gouzy J."/>
            <person name="Grassa C.J."/>
            <person name="Murat F."/>
            <person name="Staton S.E."/>
            <person name="Cottret L."/>
            <person name="Lelandais-Briere C."/>
            <person name="Owens G.L."/>
            <person name="Carrere S."/>
            <person name="Mayjonade B."/>
            <person name="Legrand L."/>
            <person name="Gill N."/>
            <person name="Kane N.C."/>
            <person name="Bowers J.E."/>
            <person name="Hubner S."/>
            <person name="Bellec A."/>
            <person name="Berard A."/>
            <person name="Berges H."/>
            <person name="Blanchet N."/>
            <person name="Boniface M.C."/>
            <person name="Brunel D."/>
            <person name="Catrice O."/>
            <person name="Chaidir N."/>
            <person name="Claudel C."/>
            <person name="Donnadieu C."/>
            <person name="Faraut T."/>
            <person name="Fievet G."/>
            <person name="Helmstetter N."/>
            <person name="King M."/>
            <person name="Knapp S.J."/>
            <person name="Lai Z."/>
            <person name="Le Paslier M.C."/>
            <person name="Lippi Y."/>
            <person name="Lorenzon L."/>
            <person name="Mandel J.R."/>
            <person name="Marage G."/>
            <person name="Marchand G."/>
            <person name="Marquand E."/>
            <person name="Bret-Mestries E."/>
            <person name="Morien E."/>
            <person name="Nambeesan S."/>
            <person name="Nguyen T."/>
            <person name="Pegot-Espagnet P."/>
            <person name="Pouilly N."/>
            <person name="Raftis F."/>
            <person name="Sallet E."/>
            <person name="Schiex T."/>
            <person name="Thomas J."/>
            <person name="Vandecasteele C."/>
            <person name="Vares D."/>
            <person name="Vear F."/>
            <person name="Vautrin S."/>
            <person name="Crespi M."/>
            <person name="Mangin B."/>
            <person name="Burke J.M."/>
            <person name="Salse J."/>
            <person name="Munos S."/>
            <person name="Vincourt P."/>
            <person name="Rieseberg L.H."/>
            <person name="Langlade N.B."/>
        </authorList>
    </citation>
    <scope>NUCLEOTIDE SEQUENCE</scope>
    <source>
        <tissue evidence="1">Leaves</tissue>
    </source>
</reference>
<reference evidence="1" key="2">
    <citation type="submission" date="2020-06" db="EMBL/GenBank/DDBJ databases">
        <title>Helianthus annuus Genome sequencing and assembly Release 2.</title>
        <authorList>
            <person name="Gouzy J."/>
            <person name="Langlade N."/>
            <person name="Munos S."/>
        </authorList>
    </citation>
    <scope>NUCLEOTIDE SEQUENCE</scope>
    <source>
        <tissue evidence="1">Leaves</tissue>
    </source>
</reference>
<accession>A0A9K3HKW6</accession>
<dbReference type="EMBL" id="MNCJ02000326">
    <property type="protein sequence ID" value="KAF5780032.1"/>
    <property type="molecule type" value="Genomic_DNA"/>
</dbReference>
<evidence type="ECO:0000313" key="2">
    <source>
        <dbReference type="Proteomes" id="UP000215914"/>
    </source>
</evidence>
<keyword evidence="2" id="KW-1185">Reference proteome</keyword>
<gene>
    <name evidence="1" type="ORF">HanXRQr2_Chr11g0467461</name>
</gene>
<dbReference type="Gramene" id="mRNA:HanXRQr2_Chr11g0467461">
    <property type="protein sequence ID" value="CDS:HanXRQr2_Chr11g0467461.1"/>
    <property type="gene ID" value="HanXRQr2_Chr11g0467461"/>
</dbReference>
<sequence length="63" mass="6811">MLHIKGNTCSMETLNRALGYVLNTNGSDSVGFECVKVGVQTSRGARKLLEKKLETSRALLSPS</sequence>
<organism evidence="1 2">
    <name type="scientific">Helianthus annuus</name>
    <name type="common">Common sunflower</name>
    <dbReference type="NCBI Taxonomy" id="4232"/>
    <lineage>
        <taxon>Eukaryota</taxon>
        <taxon>Viridiplantae</taxon>
        <taxon>Streptophyta</taxon>
        <taxon>Embryophyta</taxon>
        <taxon>Tracheophyta</taxon>
        <taxon>Spermatophyta</taxon>
        <taxon>Magnoliopsida</taxon>
        <taxon>eudicotyledons</taxon>
        <taxon>Gunneridae</taxon>
        <taxon>Pentapetalae</taxon>
        <taxon>asterids</taxon>
        <taxon>campanulids</taxon>
        <taxon>Asterales</taxon>
        <taxon>Asteraceae</taxon>
        <taxon>Asteroideae</taxon>
        <taxon>Heliantheae alliance</taxon>
        <taxon>Heliantheae</taxon>
        <taxon>Helianthus</taxon>
    </lineage>
</organism>